<dbReference type="GO" id="GO:1990745">
    <property type="term" value="C:EARP complex"/>
    <property type="evidence" value="ECO:0007669"/>
    <property type="project" value="TreeGrafter"/>
</dbReference>
<dbReference type="PANTHER" id="PTHR15954">
    <property type="entry name" value="VACUOLAR PROTEIN SORTING-ASSOCIATED PROTEIN 51 HOMOLOG"/>
    <property type="match status" value="1"/>
</dbReference>
<evidence type="ECO:0000256" key="1">
    <source>
        <dbReference type="ARBA" id="ARBA00006080"/>
    </source>
</evidence>
<sequence>MSSPRSVPGAGSGDRRARLREQMKEFYGDPTTSATKRDMSPQKVGVAREMDLDSEYFNVSRYTTDLLRQESLKGLVEADTELLRRVRHLDSELQELVYRNYAKFISATDTIREMHNNISEMDTKLQALTSNVSNIDQVSHQITGTLHEHRNKIEETVKVNRLMKKAQFLVGLPAMMRQLMERKDYGTCVKYWVAGDGFLEKHHAIPSIQKVHHDCRLLSKDLYAKIEEVMCSFPLDDPEAMDNIRKFVEDLRLLRATSLAAEMKSEDGTFEDTVLRALMRSVSANFAKGIAAVQRDTKTALAPPDFAAIEYAKRDEPLASANLREALAQLKGVCALLSVNSERVYALLNREGAGVAMRVAQEVQPMLVDLLAPVAELTGSLAVAACAAAAEEAGAHMLSKDRHDTVPHVLSSVAGALARQLKNLSVTLKTLGANYLDTAHSQQSRTYGALVDRAVCDILLQCVRLLREKAQQAPSAQALAAVAEPLRRDTMLVVQSPEAKARHERLAFSLSRYAYGSLAASLADGLQTVLVDSDALAAADAKDVGQALHDAAKLLQHRAVVLAGQVGVTAVEDLFQNNDLPHNVVAERLRDLVADCGRRRRGDRGPGAAAAAQHRAPHQVERREPCRPARRRLVQQPRLWRRRRQQRRPQQRPPRARRPAAGALRPPRARLAAEQRGAAFREPEPAIPHDAAGRPTRDDDRLHRAVRAEGAGGDGARRVCLRRARLQPRAGTQHIPAARGAGPAQGQPRPRVAQGVGRERRDGGAEAAGRGLHLRLRALPGEGAAVPHRAGGHPRGEPRRRRRGRRGRRRRARHRGLQPAAGASGTTGGERRRPGAEGGCAAGAPGRHRDAADRRCAGAAVPHRREGTATAGDG</sequence>
<comment type="function">
    <text evidence="2">Acts as component of the GARP complex that is involved in retrograde transport from early and late endosomes to the trans-Golgi network (TGN).</text>
</comment>
<dbReference type="PANTHER" id="PTHR15954:SF4">
    <property type="entry name" value="VACUOLAR PROTEIN SORTING-ASSOCIATED PROTEIN 51 HOMOLOG"/>
    <property type="match status" value="1"/>
</dbReference>
<comment type="similarity">
    <text evidence="1 2">Belongs to the VPS51 family.</text>
</comment>
<dbReference type="GO" id="GO:0007030">
    <property type="term" value="P:Golgi organization"/>
    <property type="evidence" value="ECO:0007669"/>
    <property type="project" value="UniProtKB-UniRule"/>
</dbReference>
<dbReference type="GO" id="GO:0006869">
    <property type="term" value="P:lipid transport"/>
    <property type="evidence" value="ECO:0007669"/>
    <property type="project" value="UniProtKB-UniRule"/>
</dbReference>
<dbReference type="GO" id="GO:0048193">
    <property type="term" value="P:Golgi vesicle transport"/>
    <property type="evidence" value="ECO:0007669"/>
    <property type="project" value="TreeGrafter"/>
</dbReference>
<comment type="subcellular location">
    <subcellularLocation>
        <location evidence="2">Golgi apparatus</location>
        <location evidence="2">trans-Golgi network</location>
    </subcellularLocation>
</comment>
<protein>
    <recommendedName>
        <fullName evidence="2">Vacuolar protein sorting-associated protein 51 homolog</fullName>
    </recommendedName>
</protein>
<dbReference type="GO" id="GO:0007041">
    <property type="term" value="P:lysosomal transport"/>
    <property type="evidence" value="ECO:0007669"/>
    <property type="project" value="TreeGrafter"/>
</dbReference>
<dbReference type="EMBL" id="ATMH01004019">
    <property type="protein sequence ID" value="EPY30533.1"/>
    <property type="molecule type" value="Genomic_DNA"/>
</dbReference>
<dbReference type="Proteomes" id="UP000015354">
    <property type="component" value="Unassembled WGS sequence"/>
</dbReference>
<dbReference type="OrthoDB" id="203678at2759"/>
<dbReference type="InterPro" id="IPR014812">
    <property type="entry name" value="Vps51"/>
</dbReference>
<dbReference type="GO" id="GO:0042147">
    <property type="term" value="P:retrograde transport, endosome to Golgi"/>
    <property type="evidence" value="ECO:0007669"/>
    <property type="project" value="UniProtKB-UniRule"/>
</dbReference>
<comment type="subunit">
    <text evidence="2">Component of the Golgi-associated retrograde protein (GARP) complex.</text>
</comment>
<feature type="compositionally biased region" description="Low complexity" evidence="3">
    <location>
        <begin position="736"/>
        <end position="751"/>
    </location>
</feature>
<keyword evidence="2" id="KW-0813">Transport</keyword>
<name>S9UNP0_9TRYP</name>
<dbReference type="AlphaFoldDB" id="S9UNP0"/>
<feature type="region of interest" description="Disordered" evidence="3">
    <location>
        <begin position="1"/>
        <end position="43"/>
    </location>
</feature>
<feature type="compositionally biased region" description="Basic and acidic residues" evidence="3">
    <location>
        <begin position="618"/>
        <end position="627"/>
    </location>
</feature>
<organism evidence="4 5">
    <name type="scientific">Strigomonas culicis</name>
    <dbReference type="NCBI Taxonomy" id="28005"/>
    <lineage>
        <taxon>Eukaryota</taxon>
        <taxon>Discoba</taxon>
        <taxon>Euglenozoa</taxon>
        <taxon>Kinetoplastea</taxon>
        <taxon>Metakinetoplastina</taxon>
        <taxon>Trypanosomatida</taxon>
        <taxon>Trypanosomatidae</taxon>
        <taxon>Strigomonadinae</taxon>
        <taxon>Strigomonas</taxon>
    </lineage>
</organism>
<keyword evidence="2" id="KW-0445">Lipid transport</keyword>
<evidence type="ECO:0000256" key="2">
    <source>
        <dbReference type="RuleBase" id="RU368010"/>
    </source>
</evidence>
<feature type="region of interest" description="Disordered" evidence="3">
    <location>
        <begin position="727"/>
        <end position="874"/>
    </location>
</feature>
<keyword evidence="5" id="KW-1185">Reference proteome</keyword>
<dbReference type="GO" id="GO:0032456">
    <property type="term" value="P:endocytic recycling"/>
    <property type="evidence" value="ECO:0007669"/>
    <property type="project" value="TreeGrafter"/>
</dbReference>
<keyword evidence="2" id="KW-0333">Golgi apparatus</keyword>
<dbReference type="GO" id="GO:0005829">
    <property type="term" value="C:cytosol"/>
    <property type="evidence" value="ECO:0007669"/>
    <property type="project" value="GOC"/>
</dbReference>
<evidence type="ECO:0000313" key="4">
    <source>
        <dbReference type="EMBL" id="EPY30533.1"/>
    </source>
</evidence>
<feature type="compositionally biased region" description="Low complexity" evidence="3">
    <location>
        <begin position="659"/>
        <end position="676"/>
    </location>
</feature>
<feature type="compositionally biased region" description="Basic residues" evidence="3">
    <location>
        <begin position="798"/>
        <end position="816"/>
    </location>
</feature>
<feature type="compositionally biased region" description="Basic and acidic residues" evidence="3">
    <location>
        <begin position="13"/>
        <end position="27"/>
    </location>
</feature>
<keyword evidence="2" id="KW-0653">Protein transport</keyword>
<feature type="region of interest" description="Disordered" evidence="3">
    <location>
        <begin position="600"/>
        <end position="700"/>
    </location>
</feature>
<dbReference type="GO" id="GO:0015031">
    <property type="term" value="P:protein transport"/>
    <property type="evidence" value="ECO:0007669"/>
    <property type="project" value="UniProtKB-UniRule"/>
</dbReference>
<reference evidence="4 5" key="1">
    <citation type="journal article" date="2013" name="PLoS ONE">
        <title>Predicting the Proteins of Angomonas deanei, Strigomonas culicis and Their Respective Endosymbionts Reveals New Aspects of the Trypanosomatidae Family.</title>
        <authorList>
            <person name="Motta M.C."/>
            <person name="Martins A.C."/>
            <person name="de Souza S.S."/>
            <person name="Catta-Preta C.M."/>
            <person name="Silva R."/>
            <person name="Klein C.C."/>
            <person name="de Almeida L.G."/>
            <person name="de Lima Cunha O."/>
            <person name="Ciapina L.P."/>
            <person name="Brocchi M."/>
            <person name="Colabardini A.C."/>
            <person name="de Araujo Lima B."/>
            <person name="Machado C.R."/>
            <person name="de Almeida Soares C.M."/>
            <person name="Probst C.M."/>
            <person name="de Menezes C.B."/>
            <person name="Thompson C.E."/>
            <person name="Bartholomeu D.C."/>
            <person name="Gradia D.F."/>
            <person name="Pavoni D.P."/>
            <person name="Grisard E.C."/>
            <person name="Fantinatti-Garboggini F."/>
            <person name="Marchini F.K."/>
            <person name="Rodrigues-Luiz G.F."/>
            <person name="Wagner G."/>
            <person name="Goldman G.H."/>
            <person name="Fietto J.L."/>
            <person name="Elias M.C."/>
            <person name="Goldman M.H."/>
            <person name="Sagot M.F."/>
            <person name="Pereira M."/>
            <person name="Stoco P.H."/>
            <person name="de Mendonca-Neto R.P."/>
            <person name="Teixeira S.M."/>
            <person name="Maciel T.E."/>
            <person name="de Oliveira Mendes T.A."/>
            <person name="Urmenyi T.P."/>
            <person name="de Souza W."/>
            <person name="Schenkman S."/>
            <person name="de Vasconcelos A.T."/>
        </authorList>
    </citation>
    <scope>NUCLEOTIDE SEQUENCE [LARGE SCALE GENOMIC DNA]</scope>
</reference>
<evidence type="ECO:0000256" key="3">
    <source>
        <dbReference type="SAM" id="MobiDB-lite"/>
    </source>
</evidence>
<comment type="caution">
    <text evidence="4">The sequence shown here is derived from an EMBL/GenBank/DDBJ whole genome shotgun (WGS) entry which is preliminary data.</text>
</comment>
<proteinExistence type="inferred from homology"/>
<accession>S9UNP0</accession>
<dbReference type="Pfam" id="PF08700">
    <property type="entry name" value="VPS51_Exo84_N"/>
    <property type="match status" value="1"/>
</dbReference>
<feature type="compositionally biased region" description="Basic and acidic residues" evidence="3">
    <location>
        <begin position="691"/>
        <end position="700"/>
    </location>
</feature>
<feature type="compositionally biased region" description="Basic and acidic residues" evidence="3">
    <location>
        <begin position="847"/>
        <end position="856"/>
    </location>
</feature>
<dbReference type="GO" id="GO:0000938">
    <property type="term" value="C:GARP complex"/>
    <property type="evidence" value="ECO:0007669"/>
    <property type="project" value="UniProtKB-UniRule"/>
</dbReference>
<gene>
    <name evidence="4" type="ORF">STCU_04019</name>
</gene>
<dbReference type="GO" id="GO:0016020">
    <property type="term" value="C:membrane"/>
    <property type="evidence" value="ECO:0007669"/>
    <property type="project" value="TreeGrafter"/>
</dbReference>
<feature type="compositionally biased region" description="Basic residues" evidence="3">
    <location>
        <begin position="628"/>
        <end position="658"/>
    </location>
</feature>
<evidence type="ECO:0000313" key="5">
    <source>
        <dbReference type="Proteomes" id="UP000015354"/>
    </source>
</evidence>